<evidence type="ECO:0000256" key="1">
    <source>
        <dbReference type="SAM" id="MobiDB-lite"/>
    </source>
</evidence>
<keyword evidence="3" id="KW-1185">Reference proteome</keyword>
<accession>A0AAV9HBK8</accession>
<dbReference type="Pfam" id="PF05705">
    <property type="entry name" value="DUF829"/>
    <property type="match status" value="2"/>
</dbReference>
<name>A0AAV9HBK8_9PEZI</name>
<dbReference type="AlphaFoldDB" id="A0AAV9HBK8"/>
<evidence type="ECO:0008006" key="4">
    <source>
        <dbReference type="Google" id="ProtNLM"/>
    </source>
</evidence>
<dbReference type="PANTHER" id="PTHR12265">
    <property type="entry name" value="TRANSMEMBRANE PROTEIN 53"/>
    <property type="match status" value="1"/>
</dbReference>
<dbReference type="EMBL" id="MU865069">
    <property type="protein sequence ID" value="KAK4458449.1"/>
    <property type="molecule type" value="Genomic_DNA"/>
</dbReference>
<comment type="caution">
    <text evidence="2">The sequence shown here is derived from an EMBL/GenBank/DDBJ whole genome shotgun (WGS) entry which is preliminary data.</text>
</comment>
<dbReference type="Proteomes" id="UP001321749">
    <property type="component" value="Unassembled WGS sequence"/>
</dbReference>
<gene>
    <name evidence="2" type="ORF">QBC42DRAFT_349627</name>
</gene>
<dbReference type="PANTHER" id="PTHR12265:SF40">
    <property type="entry name" value="DUF829-DOMAIN-CONTAINING PROTEIN"/>
    <property type="match status" value="1"/>
</dbReference>
<feature type="region of interest" description="Disordered" evidence="1">
    <location>
        <begin position="1"/>
        <end position="20"/>
    </location>
</feature>
<sequence>MSSSTPPTKSQKDPLSPLTKLSPCAYIYQPSSSSDKTTTATTINPTSTDPKLIILSTWMSAASPHIAKYLAPYQALYPSSPILLLRSWPRHFFIPHLAARELKPAVTYFLSVFPPAPAAASAPTSSAANSPPPPPPPELLVHTFSNGGSLLYALLRRAVLFPSSPASLSSSSSSSSRHHPTQPETETLLALNFPRYKIIFDSNPGQFRYRPAFKAFSASLGRGGLKYYLFAPLIHLTVVAFYVWHLVAASGKWLSGGSGGGGGGDAGGGPLRNLANSHNSLVVLNSGRELGRTYIYSKPDELVDWRDVEAHADDAERRGFKNVRREEFLGTGHVAHARGGIENQERYWGVVRSTWEGKVVD</sequence>
<evidence type="ECO:0000313" key="3">
    <source>
        <dbReference type="Proteomes" id="UP001321749"/>
    </source>
</evidence>
<organism evidence="2 3">
    <name type="scientific">Cladorrhinum samala</name>
    <dbReference type="NCBI Taxonomy" id="585594"/>
    <lineage>
        <taxon>Eukaryota</taxon>
        <taxon>Fungi</taxon>
        <taxon>Dikarya</taxon>
        <taxon>Ascomycota</taxon>
        <taxon>Pezizomycotina</taxon>
        <taxon>Sordariomycetes</taxon>
        <taxon>Sordariomycetidae</taxon>
        <taxon>Sordariales</taxon>
        <taxon>Podosporaceae</taxon>
        <taxon>Cladorrhinum</taxon>
    </lineage>
</organism>
<proteinExistence type="predicted"/>
<reference evidence="2" key="2">
    <citation type="submission" date="2023-06" db="EMBL/GenBank/DDBJ databases">
        <authorList>
            <consortium name="Lawrence Berkeley National Laboratory"/>
            <person name="Mondo S.J."/>
            <person name="Hensen N."/>
            <person name="Bonometti L."/>
            <person name="Westerberg I."/>
            <person name="Brannstrom I.O."/>
            <person name="Guillou S."/>
            <person name="Cros-Aarteil S."/>
            <person name="Calhoun S."/>
            <person name="Haridas S."/>
            <person name="Kuo A."/>
            <person name="Pangilinan J."/>
            <person name="Riley R."/>
            <person name="Labutti K."/>
            <person name="Andreopoulos B."/>
            <person name="Lipzen A."/>
            <person name="Chen C."/>
            <person name="Yanf M."/>
            <person name="Daum C."/>
            <person name="Ng V."/>
            <person name="Clum A."/>
            <person name="Steindorff A."/>
            <person name="Ohm R."/>
            <person name="Martin F."/>
            <person name="Silar P."/>
            <person name="Natvig D."/>
            <person name="Lalanne C."/>
            <person name="Gautier V."/>
            <person name="Ament-Velasquez S.L."/>
            <person name="Kruys A."/>
            <person name="Hutchinson M.I."/>
            <person name="Powell A.J."/>
            <person name="Barry K."/>
            <person name="Miller A.N."/>
            <person name="Grigoriev I.V."/>
            <person name="Debuchy R."/>
            <person name="Gladieux P."/>
            <person name="Thoren M.H."/>
            <person name="Johannesson H."/>
        </authorList>
    </citation>
    <scope>NUCLEOTIDE SEQUENCE</scope>
    <source>
        <strain evidence="2">PSN324</strain>
    </source>
</reference>
<protein>
    <recommendedName>
        <fullName evidence="4">Indole-diterpene biosynthesis protein PaxU</fullName>
    </recommendedName>
</protein>
<reference evidence="2" key="1">
    <citation type="journal article" date="2023" name="Mol. Phylogenet. Evol.">
        <title>Genome-scale phylogeny and comparative genomics of the fungal order Sordariales.</title>
        <authorList>
            <person name="Hensen N."/>
            <person name="Bonometti L."/>
            <person name="Westerberg I."/>
            <person name="Brannstrom I.O."/>
            <person name="Guillou S."/>
            <person name="Cros-Aarteil S."/>
            <person name="Calhoun S."/>
            <person name="Haridas S."/>
            <person name="Kuo A."/>
            <person name="Mondo S."/>
            <person name="Pangilinan J."/>
            <person name="Riley R."/>
            <person name="LaButti K."/>
            <person name="Andreopoulos B."/>
            <person name="Lipzen A."/>
            <person name="Chen C."/>
            <person name="Yan M."/>
            <person name="Daum C."/>
            <person name="Ng V."/>
            <person name="Clum A."/>
            <person name="Steindorff A."/>
            <person name="Ohm R.A."/>
            <person name="Martin F."/>
            <person name="Silar P."/>
            <person name="Natvig D.O."/>
            <person name="Lalanne C."/>
            <person name="Gautier V."/>
            <person name="Ament-Velasquez S.L."/>
            <person name="Kruys A."/>
            <person name="Hutchinson M.I."/>
            <person name="Powell A.J."/>
            <person name="Barry K."/>
            <person name="Miller A.N."/>
            <person name="Grigoriev I.V."/>
            <person name="Debuchy R."/>
            <person name="Gladieux P."/>
            <person name="Hiltunen Thoren M."/>
            <person name="Johannesson H."/>
        </authorList>
    </citation>
    <scope>NUCLEOTIDE SEQUENCE</scope>
    <source>
        <strain evidence="2">PSN324</strain>
    </source>
</reference>
<evidence type="ECO:0000313" key="2">
    <source>
        <dbReference type="EMBL" id="KAK4458449.1"/>
    </source>
</evidence>
<dbReference type="InterPro" id="IPR008547">
    <property type="entry name" value="DUF829_TMEM53"/>
</dbReference>